<gene>
    <name evidence="10" type="ordered locus">Adeg_0549</name>
</gene>
<feature type="transmembrane region" description="Helical" evidence="7">
    <location>
        <begin position="458"/>
        <end position="482"/>
    </location>
</feature>
<evidence type="ECO:0000256" key="2">
    <source>
        <dbReference type="ARBA" id="ARBA00008483"/>
    </source>
</evidence>
<comment type="similarity">
    <text evidence="2">Belongs to the CPA3 antiporters (TC 2.A.63) subunit A family.</text>
</comment>
<comment type="subcellular location">
    <subcellularLocation>
        <location evidence="1">Endomembrane system</location>
        <topology evidence="1">Multi-pass membrane protein</topology>
    </subcellularLocation>
    <subcellularLocation>
        <location evidence="6">Membrane</location>
        <topology evidence="6">Multi-pass membrane protein</topology>
    </subcellularLocation>
</comment>
<evidence type="ECO:0000256" key="3">
    <source>
        <dbReference type="ARBA" id="ARBA00022692"/>
    </source>
</evidence>
<feature type="transmembrane region" description="Helical" evidence="7">
    <location>
        <begin position="282"/>
        <end position="300"/>
    </location>
</feature>
<dbReference type="OrthoDB" id="9807568at2"/>
<evidence type="ECO:0000256" key="5">
    <source>
        <dbReference type="ARBA" id="ARBA00023136"/>
    </source>
</evidence>
<sequence length="651" mass="70071">MRPDWLVAWLILLPIGAGFLSLSIFRPALRKVLVVGTAAVLVVMAVLLAAVTLGEGSPIGMDAAPWLSTLINWLDFALVAYFLYVGFRWRHYLVAGLAILQGVLLLLLEFWQLPHGFTVHPTFLLDPLASIMVLVISVVGSLICVYALDYMSEHESHLHLERTRQPLFFCFLVGFLGVMNGLVMANNLLWLFFFFWEMTTLCCYELIRHDRTEEAQASALRALWMNLIGGVACVLAMFLIYRTLGTLSLVTVVTEASLGAALLLPLAFLSLTAFTKAAQVPFQSWLLGAMVAPTPVSALLHSSTMVKAGVYLVLRLAPALFGTVLSSALAVFGAFVYLAASLLAISQTVSKRVLALSTVANLGLIIACAGINTDLALAAALVILIFHALSKGLLFMTVGIYEQQVGSRDIEVMEGLVNRSPVAAVVGIVGMLSMAFVPFGAVLGKWASLEAAATSTSAWFPLVAAFIAVGSAASLVFWVKWLGRLLSIVPLREEEKLEKRKGLYAYGTVLGLTGLLLVASVTVGGLVRELVLPAVTALGYQPQVAANWSGWGSPYGFFTVWPVFLVAGAALLLPVLTFRARREDYRPVYLCGENLAVEEAAFRGIGDQPIPLETGGLYLSASWGEARLNPWINALGLMLLLVILLVAGVGA</sequence>
<feature type="transmembrane region" description="Helical" evidence="7">
    <location>
        <begin position="32"/>
        <end position="51"/>
    </location>
</feature>
<feature type="transmembrane region" description="Helical" evidence="7">
    <location>
        <begin position="6"/>
        <end position="25"/>
    </location>
</feature>
<dbReference type="Pfam" id="PF00662">
    <property type="entry name" value="Proton_antipo_N"/>
    <property type="match status" value="1"/>
</dbReference>
<reference evidence="10 11" key="1">
    <citation type="submission" date="2009-10" db="EMBL/GenBank/DDBJ databases">
        <title>Complete sequence of chromosome of Ammonifex degensii KC4.</title>
        <authorList>
            <consortium name="US DOE Joint Genome Institute"/>
            <person name="Kerfeld C."/>
            <person name="Goodner B."/>
            <person name="Huber H."/>
            <person name="Stetter K."/>
            <person name="Lucas S."/>
            <person name="Copeland A."/>
            <person name="Lapidus A."/>
            <person name="Glavina del Rio T."/>
            <person name="Dalin E."/>
            <person name="Tice H."/>
            <person name="Bruce D."/>
            <person name="Goodwin L."/>
            <person name="Pitluck S."/>
            <person name="Saunders E."/>
            <person name="Brettin T."/>
            <person name="Detter J.C."/>
            <person name="Han C."/>
            <person name="Larimer F."/>
            <person name="Land M."/>
            <person name="Hauser L."/>
            <person name="Kyrpides N."/>
            <person name="Ovchinnikova G."/>
            <person name="Richardson P."/>
        </authorList>
    </citation>
    <scope>NUCLEOTIDE SEQUENCE [LARGE SCALE GENOMIC DNA]</scope>
    <source>
        <strain evidence="11">DSM 10501 / KC4</strain>
    </source>
</reference>
<evidence type="ECO:0000256" key="4">
    <source>
        <dbReference type="ARBA" id="ARBA00022989"/>
    </source>
</evidence>
<dbReference type="PANTHER" id="PTHR43373:SF1">
    <property type="entry name" value="NA(+)_H(+) ANTIPORTER SUBUNIT A"/>
    <property type="match status" value="1"/>
</dbReference>
<dbReference type="AlphaFoldDB" id="C9RBS0"/>
<feature type="transmembrane region" description="Helical" evidence="7">
    <location>
        <begin position="63"/>
        <end position="84"/>
    </location>
</feature>
<feature type="transmembrane region" description="Helical" evidence="7">
    <location>
        <begin position="247"/>
        <end position="270"/>
    </location>
</feature>
<dbReference type="HOGENOM" id="CLU_013183_0_0_9"/>
<evidence type="ECO:0000313" key="10">
    <source>
        <dbReference type="EMBL" id="ACX51697.1"/>
    </source>
</evidence>
<feature type="domain" description="NADH-Ubiquinone oxidoreductase (complex I) chain 5 N-terminal" evidence="9">
    <location>
        <begin position="114"/>
        <end position="156"/>
    </location>
</feature>
<accession>C9RBS0</accession>
<dbReference type="GO" id="GO:0012505">
    <property type="term" value="C:endomembrane system"/>
    <property type="evidence" value="ECO:0007669"/>
    <property type="project" value="UniProtKB-SubCell"/>
</dbReference>
<dbReference type="GO" id="GO:0016020">
    <property type="term" value="C:membrane"/>
    <property type="evidence" value="ECO:0007669"/>
    <property type="project" value="UniProtKB-SubCell"/>
</dbReference>
<dbReference type="PRINTS" id="PR01434">
    <property type="entry name" value="NADHDHGNASE5"/>
</dbReference>
<protein>
    <submittedName>
        <fullName evidence="10">NADH/Ubiquinone/plastoquinone (Complex I)</fullName>
    </submittedName>
</protein>
<evidence type="ECO:0000256" key="6">
    <source>
        <dbReference type="RuleBase" id="RU000320"/>
    </source>
</evidence>
<feature type="transmembrane region" description="Helical" evidence="7">
    <location>
        <begin position="631"/>
        <end position="650"/>
    </location>
</feature>
<feature type="transmembrane region" description="Helical" evidence="7">
    <location>
        <begin position="167"/>
        <end position="183"/>
    </location>
</feature>
<keyword evidence="5 7" id="KW-0472">Membrane</keyword>
<feature type="transmembrane region" description="Helical" evidence="7">
    <location>
        <begin position="555"/>
        <end position="576"/>
    </location>
</feature>
<dbReference type="InterPro" id="IPR001516">
    <property type="entry name" value="Proton_antipo_N"/>
</dbReference>
<feature type="transmembrane region" description="Helical" evidence="7">
    <location>
        <begin position="91"/>
        <end position="108"/>
    </location>
</feature>
<proteinExistence type="inferred from homology"/>
<dbReference type="Pfam" id="PF00361">
    <property type="entry name" value="Proton_antipo_M"/>
    <property type="match status" value="1"/>
</dbReference>
<dbReference type="KEGG" id="adg:Adeg_0549"/>
<dbReference type="eggNOG" id="COG1009">
    <property type="taxonomic scope" value="Bacteria"/>
</dbReference>
<keyword evidence="4 7" id="KW-1133">Transmembrane helix</keyword>
<feature type="transmembrane region" description="Helical" evidence="7">
    <location>
        <begin position="320"/>
        <end position="346"/>
    </location>
</feature>
<feature type="domain" description="NADH:quinone oxidoreductase/Mrp antiporter transmembrane" evidence="8">
    <location>
        <begin position="189"/>
        <end position="465"/>
    </location>
</feature>
<dbReference type="InterPro" id="IPR050616">
    <property type="entry name" value="CPA3_Na-H_Antiporter_A"/>
</dbReference>
<dbReference type="Proteomes" id="UP000002620">
    <property type="component" value="Chromosome"/>
</dbReference>
<dbReference type="RefSeq" id="WP_015738575.1">
    <property type="nucleotide sequence ID" value="NC_013385.1"/>
</dbReference>
<feature type="transmembrane region" description="Helical" evidence="7">
    <location>
        <begin position="128"/>
        <end position="147"/>
    </location>
</feature>
<feature type="transmembrane region" description="Helical" evidence="7">
    <location>
        <begin position="422"/>
        <end position="446"/>
    </location>
</feature>
<evidence type="ECO:0000256" key="1">
    <source>
        <dbReference type="ARBA" id="ARBA00004127"/>
    </source>
</evidence>
<dbReference type="STRING" id="429009.Adeg_0549"/>
<keyword evidence="11" id="KW-1185">Reference proteome</keyword>
<dbReference type="InterPro" id="IPR001750">
    <property type="entry name" value="ND/Mrp_TM"/>
</dbReference>
<keyword evidence="3 6" id="KW-0812">Transmembrane</keyword>
<evidence type="ECO:0000313" key="11">
    <source>
        <dbReference type="Proteomes" id="UP000002620"/>
    </source>
</evidence>
<feature type="transmembrane region" description="Helical" evidence="7">
    <location>
        <begin position="503"/>
        <end position="527"/>
    </location>
</feature>
<dbReference type="EMBL" id="CP001785">
    <property type="protein sequence ID" value="ACX51697.1"/>
    <property type="molecule type" value="Genomic_DNA"/>
</dbReference>
<organism evidence="10 11">
    <name type="scientific">Ammonifex degensii (strain DSM 10501 / KC4)</name>
    <dbReference type="NCBI Taxonomy" id="429009"/>
    <lineage>
        <taxon>Bacteria</taxon>
        <taxon>Bacillati</taxon>
        <taxon>Bacillota</taxon>
        <taxon>Clostridia</taxon>
        <taxon>Thermoanaerobacterales</taxon>
        <taxon>Thermoanaerobacteraceae</taxon>
        <taxon>Ammonifex</taxon>
    </lineage>
</organism>
<evidence type="ECO:0000256" key="7">
    <source>
        <dbReference type="SAM" id="Phobius"/>
    </source>
</evidence>
<feature type="transmembrane region" description="Helical" evidence="7">
    <location>
        <begin position="353"/>
        <end position="372"/>
    </location>
</feature>
<evidence type="ECO:0000259" key="9">
    <source>
        <dbReference type="Pfam" id="PF00662"/>
    </source>
</evidence>
<feature type="transmembrane region" description="Helical" evidence="7">
    <location>
        <begin position="189"/>
        <end position="207"/>
    </location>
</feature>
<name>C9RBS0_AMMDK</name>
<dbReference type="PANTHER" id="PTHR43373">
    <property type="entry name" value="NA(+)/H(+) ANTIPORTER SUBUNIT"/>
    <property type="match status" value="1"/>
</dbReference>
<feature type="transmembrane region" description="Helical" evidence="7">
    <location>
        <begin position="378"/>
        <end position="401"/>
    </location>
</feature>
<evidence type="ECO:0000259" key="8">
    <source>
        <dbReference type="Pfam" id="PF00361"/>
    </source>
</evidence>
<feature type="transmembrane region" description="Helical" evidence="7">
    <location>
        <begin position="219"/>
        <end position="241"/>
    </location>
</feature>